<evidence type="ECO:0000256" key="1">
    <source>
        <dbReference type="SAM" id="Coils"/>
    </source>
</evidence>
<feature type="region of interest" description="Disordered" evidence="2">
    <location>
        <begin position="346"/>
        <end position="382"/>
    </location>
</feature>
<protein>
    <submittedName>
        <fullName evidence="3">Uncharacterized protein</fullName>
    </submittedName>
</protein>
<keyword evidence="1" id="KW-0175">Coiled coil</keyword>
<dbReference type="EMBL" id="FN654910">
    <property type="protein sequence ID" value="CBY37148.1"/>
    <property type="molecule type" value="Genomic_DNA"/>
</dbReference>
<evidence type="ECO:0000313" key="3">
    <source>
        <dbReference type="EMBL" id="CBY37148.1"/>
    </source>
</evidence>
<feature type="compositionally biased region" description="Low complexity" evidence="2">
    <location>
        <begin position="362"/>
        <end position="373"/>
    </location>
</feature>
<sequence length="382" mass="43462">MSLNIPTEDRIPEIDNQKIKKMAKEIEIQAEDLSMRLDRLKDRLQDSKDKYEDEAALAEEKHEAGRVYLNEADKLLASVHAAQQRAKGDRNNIDKLFKKSQHLVDVIKNYFADTNGDNISDDIDLDGITVDSIDRKSDALSDRIESYRTNVADMTTQAQNAFEDAADTLKTAEDNLEMANTVDSETTKLQDSIRLDQEKLNEKDRSSFERKFKDKSDEVEQKYAESKQIASMADNAREQVDTLALNLDSIEALLAEIKDRKLIETVDEISKTFDDSNMRDNIQKQQNEYKKRKDSFEAQKAASAERVAEFERELAASLQHLHKNQKLEKTLESEVERLNQIHKALPNWCKKSSKTNENGAFSSASSSSSNSASLRDSITEQT</sequence>
<feature type="coiled-coil region" evidence="1">
    <location>
        <begin position="233"/>
        <end position="344"/>
    </location>
</feature>
<proteinExistence type="predicted"/>
<evidence type="ECO:0000256" key="2">
    <source>
        <dbReference type="SAM" id="MobiDB-lite"/>
    </source>
</evidence>
<organism evidence="3">
    <name type="scientific">Oikopleura dioica</name>
    <name type="common">Tunicate</name>
    <dbReference type="NCBI Taxonomy" id="34765"/>
    <lineage>
        <taxon>Eukaryota</taxon>
        <taxon>Metazoa</taxon>
        <taxon>Chordata</taxon>
        <taxon>Tunicata</taxon>
        <taxon>Appendicularia</taxon>
        <taxon>Copelata</taxon>
        <taxon>Oikopleuridae</taxon>
        <taxon>Oikopleura</taxon>
    </lineage>
</organism>
<gene>
    <name evidence="3" type="ORF">GSOID_T00030227001</name>
</gene>
<dbReference type="Proteomes" id="UP000011014">
    <property type="component" value="Unassembled WGS sequence"/>
</dbReference>
<feature type="coiled-coil region" evidence="1">
    <location>
        <begin position="16"/>
        <end position="61"/>
    </location>
</feature>
<dbReference type="AlphaFoldDB" id="E4YNV0"/>
<accession>E4YNV0</accession>
<reference evidence="3" key="1">
    <citation type="journal article" date="2010" name="Science">
        <title>Plasticity of animal genome architecture unmasked by rapid evolution of a pelagic tunicate.</title>
        <authorList>
            <person name="Denoeud F."/>
            <person name="Henriet S."/>
            <person name="Mungpakdee S."/>
            <person name="Aury J.M."/>
            <person name="Da Silva C."/>
            <person name="Brinkmann H."/>
            <person name="Mikhaleva J."/>
            <person name="Olsen L.C."/>
            <person name="Jubin C."/>
            <person name="Canestro C."/>
            <person name="Bouquet J.M."/>
            <person name="Danks G."/>
            <person name="Poulain J."/>
            <person name="Campsteijn C."/>
            <person name="Adamski M."/>
            <person name="Cross I."/>
            <person name="Yadetie F."/>
            <person name="Muffato M."/>
            <person name="Louis A."/>
            <person name="Butcher S."/>
            <person name="Tsagkogeorga G."/>
            <person name="Konrad A."/>
            <person name="Singh S."/>
            <person name="Jensen M.F."/>
            <person name="Cong E.H."/>
            <person name="Eikeseth-Otteraa H."/>
            <person name="Noel B."/>
            <person name="Anthouard V."/>
            <person name="Porcel B.M."/>
            <person name="Kachouri-Lafond R."/>
            <person name="Nishino A."/>
            <person name="Ugolini M."/>
            <person name="Chourrout P."/>
            <person name="Nishida H."/>
            <person name="Aasland R."/>
            <person name="Huzurbazar S."/>
            <person name="Westhof E."/>
            <person name="Delsuc F."/>
            <person name="Lehrach H."/>
            <person name="Reinhardt R."/>
            <person name="Weissenbach J."/>
            <person name="Roy S.W."/>
            <person name="Artiguenave F."/>
            <person name="Postlethwait J.H."/>
            <person name="Manak J.R."/>
            <person name="Thompson E.M."/>
            <person name="Jaillon O."/>
            <person name="Du Pasquier L."/>
            <person name="Boudinot P."/>
            <person name="Liberles D.A."/>
            <person name="Volff J.N."/>
            <person name="Philippe H."/>
            <person name="Lenhard B."/>
            <person name="Roest Crollius H."/>
            <person name="Wincker P."/>
            <person name="Chourrout D."/>
        </authorList>
    </citation>
    <scope>NUCLEOTIDE SEQUENCE [LARGE SCALE GENOMIC DNA]</scope>
</reference>
<name>E4YNV0_OIKDI</name>